<dbReference type="EMBL" id="CP006764">
    <property type="protein sequence ID" value="AIT62191.1"/>
    <property type="molecule type" value="Genomic_DNA"/>
</dbReference>
<keyword evidence="1" id="KW-0812">Transmembrane</keyword>
<keyword evidence="1" id="KW-1133">Transmembrane helix</keyword>
<gene>
    <name evidence="2" type="ORF">CDOO_02030</name>
</gene>
<keyword evidence="3" id="KW-1185">Reference proteome</keyword>
<protein>
    <submittedName>
        <fullName evidence="2">Uncharacterized protein</fullName>
    </submittedName>
</protein>
<feature type="transmembrane region" description="Helical" evidence="1">
    <location>
        <begin position="43"/>
        <end position="60"/>
    </location>
</feature>
<proteinExistence type="predicted"/>
<accession>A0A097IJ73</accession>
<dbReference type="STRING" id="558173.CDOO_02030"/>
<dbReference type="Proteomes" id="UP000029914">
    <property type="component" value="Chromosome"/>
</dbReference>
<keyword evidence="1" id="KW-0472">Membrane</keyword>
<evidence type="ECO:0000256" key="1">
    <source>
        <dbReference type="SAM" id="Phobius"/>
    </source>
</evidence>
<feature type="transmembrane region" description="Helical" evidence="1">
    <location>
        <begin position="94"/>
        <end position="113"/>
    </location>
</feature>
<dbReference type="HOGENOM" id="CLU_140886_0_0_11"/>
<name>A0A097IJ73_9CORY</name>
<sequence>MLTDGMLMLLIGVALLSRGWVSHRYHTDLTIVPHPADLLLPTWGWSYAWLVLALANIILARWHDSRAAAIALSLAATSILFWGLGYLVFTPEQFFFRGVIYVAFAFTITWSTWRGRRGQVTIREVAHDRHDTRNGDE</sequence>
<feature type="transmembrane region" description="Helical" evidence="1">
    <location>
        <begin position="67"/>
        <end position="88"/>
    </location>
</feature>
<dbReference type="KEGG" id="cdo:CDOO_02030"/>
<evidence type="ECO:0000313" key="3">
    <source>
        <dbReference type="Proteomes" id="UP000029914"/>
    </source>
</evidence>
<dbReference type="AlphaFoldDB" id="A0A097IJ73"/>
<reference evidence="2 3" key="1">
    <citation type="submission" date="2013-09" db="EMBL/GenBank/DDBJ databases">
        <title>Complete genome sequence of Corynebacterium doosanense CAU 212(T) (=DSM 45436(T)), isolated from activated sludge.</title>
        <authorList>
            <person name="Schaffert L."/>
            <person name="Albersmeier A."/>
            <person name="Kalinowski J."/>
            <person name="Ruckert C."/>
        </authorList>
    </citation>
    <scope>NUCLEOTIDE SEQUENCE [LARGE SCALE GENOMIC DNA]</scope>
    <source>
        <strain evidence="2 3">CAU 212</strain>
    </source>
</reference>
<organism evidence="2 3">
    <name type="scientific">Corynebacterium doosanense CAU 212 = DSM 45436</name>
    <dbReference type="NCBI Taxonomy" id="558173"/>
    <lineage>
        <taxon>Bacteria</taxon>
        <taxon>Bacillati</taxon>
        <taxon>Actinomycetota</taxon>
        <taxon>Actinomycetes</taxon>
        <taxon>Mycobacteriales</taxon>
        <taxon>Corynebacteriaceae</taxon>
        <taxon>Corynebacterium</taxon>
    </lineage>
</organism>
<evidence type="ECO:0000313" key="2">
    <source>
        <dbReference type="EMBL" id="AIT62191.1"/>
    </source>
</evidence>